<proteinExistence type="predicted"/>
<name>A0A1B6FUM7_9HEMI</name>
<dbReference type="EMBL" id="GECZ01015842">
    <property type="protein sequence ID" value="JAS53927.1"/>
    <property type="molecule type" value="Transcribed_RNA"/>
</dbReference>
<dbReference type="AlphaFoldDB" id="A0A1B6FUM7"/>
<protein>
    <submittedName>
        <fullName evidence="2">Uncharacterized protein</fullName>
    </submittedName>
</protein>
<evidence type="ECO:0000256" key="1">
    <source>
        <dbReference type="SAM" id="Coils"/>
    </source>
</evidence>
<evidence type="ECO:0000313" key="2">
    <source>
        <dbReference type="EMBL" id="JAS53927.1"/>
    </source>
</evidence>
<sequence>KDLQSVVESQVSQISDQHKKMACLEEKLEYNEIERKKLKEVCSNLEEEVSSLKSNLQMFSEENKTLKYQNGTLESDLNDANNTVRDQQADLARYSEKVTELNGTITCFESQLFDLRLLNK</sequence>
<organism evidence="2">
    <name type="scientific">Cuerna arida</name>
    <dbReference type="NCBI Taxonomy" id="1464854"/>
    <lineage>
        <taxon>Eukaryota</taxon>
        <taxon>Metazoa</taxon>
        <taxon>Ecdysozoa</taxon>
        <taxon>Arthropoda</taxon>
        <taxon>Hexapoda</taxon>
        <taxon>Insecta</taxon>
        <taxon>Pterygota</taxon>
        <taxon>Neoptera</taxon>
        <taxon>Paraneoptera</taxon>
        <taxon>Hemiptera</taxon>
        <taxon>Auchenorrhyncha</taxon>
        <taxon>Membracoidea</taxon>
        <taxon>Cicadellidae</taxon>
        <taxon>Cicadellinae</taxon>
        <taxon>Proconiini</taxon>
        <taxon>Cuerna</taxon>
    </lineage>
</organism>
<gene>
    <name evidence="2" type="ORF">g.34931</name>
</gene>
<reference evidence="2" key="1">
    <citation type="submission" date="2015-11" db="EMBL/GenBank/DDBJ databases">
        <title>De novo transcriptome assembly of four potential Pierce s Disease insect vectors from Arizona vineyards.</title>
        <authorList>
            <person name="Tassone E.E."/>
        </authorList>
    </citation>
    <scope>NUCLEOTIDE SEQUENCE</scope>
</reference>
<feature type="coiled-coil region" evidence="1">
    <location>
        <begin position="21"/>
        <end position="104"/>
    </location>
</feature>
<dbReference type="Gene3D" id="1.10.287.1490">
    <property type="match status" value="1"/>
</dbReference>
<keyword evidence="1" id="KW-0175">Coiled coil</keyword>
<feature type="non-terminal residue" evidence="2">
    <location>
        <position position="1"/>
    </location>
</feature>
<accession>A0A1B6FUM7</accession>